<dbReference type="InterPro" id="IPR005162">
    <property type="entry name" value="Retrotrans_gag_dom"/>
</dbReference>
<dbReference type="EMBL" id="EQ973788">
    <property type="protein sequence ID" value="EEF47678.1"/>
    <property type="molecule type" value="Genomic_DNA"/>
</dbReference>
<reference evidence="3" key="1">
    <citation type="journal article" date="2010" name="Nat. Biotechnol.">
        <title>Draft genome sequence of the oilseed species Ricinus communis.</title>
        <authorList>
            <person name="Chan A.P."/>
            <person name="Crabtree J."/>
            <person name="Zhao Q."/>
            <person name="Lorenzi H."/>
            <person name="Orvis J."/>
            <person name="Puiu D."/>
            <person name="Melake-Berhan A."/>
            <person name="Jones K.M."/>
            <person name="Redman J."/>
            <person name="Chen G."/>
            <person name="Cahoon E.B."/>
            <person name="Gedil M."/>
            <person name="Stanke M."/>
            <person name="Haas B.J."/>
            <person name="Wortman J.R."/>
            <person name="Fraser-Liggett C.M."/>
            <person name="Ravel J."/>
            <person name="Rabinowicz P.D."/>
        </authorList>
    </citation>
    <scope>NUCLEOTIDE SEQUENCE [LARGE SCALE GENOMIC DNA]</scope>
    <source>
        <strain evidence="3">cv. Hale</strain>
    </source>
</reference>
<evidence type="ECO:0000259" key="1">
    <source>
        <dbReference type="Pfam" id="PF03732"/>
    </source>
</evidence>
<dbReference type="Pfam" id="PF03732">
    <property type="entry name" value="Retrotrans_gag"/>
    <property type="match status" value="1"/>
</dbReference>
<evidence type="ECO:0000313" key="3">
    <source>
        <dbReference type="Proteomes" id="UP000008311"/>
    </source>
</evidence>
<keyword evidence="3" id="KW-1185">Reference proteome</keyword>
<dbReference type="Proteomes" id="UP000008311">
    <property type="component" value="Unassembled WGS sequence"/>
</dbReference>
<name>B9RLF3_RICCO</name>
<dbReference type="AlphaFoldDB" id="B9RLF3"/>
<organism evidence="2 3">
    <name type="scientific">Ricinus communis</name>
    <name type="common">Castor bean</name>
    <dbReference type="NCBI Taxonomy" id="3988"/>
    <lineage>
        <taxon>Eukaryota</taxon>
        <taxon>Viridiplantae</taxon>
        <taxon>Streptophyta</taxon>
        <taxon>Embryophyta</taxon>
        <taxon>Tracheophyta</taxon>
        <taxon>Spermatophyta</taxon>
        <taxon>Magnoliopsida</taxon>
        <taxon>eudicotyledons</taxon>
        <taxon>Gunneridae</taxon>
        <taxon>Pentapetalae</taxon>
        <taxon>rosids</taxon>
        <taxon>fabids</taxon>
        <taxon>Malpighiales</taxon>
        <taxon>Euphorbiaceae</taxon>
        <taxon>Acalyphoideae</taxon>
        <taxon>Acalypheae</taxon>
        <taxon>Ricinus</taxon>
    </lineage>
</organism>
<sequence length="188" mass="21633">MAVSNNTRSQEFKKMEESIKSMVREMLYENNKVLLDSITKQDQAIIDLSKKHDQSMTLTMNEIRALMNSSNSQVKLASIHLEGRALQWHQTFIKNRGELGEPPWDDYVRAIKCRFGVRAYEDPMADLKMLVQIGSVSDYLEEFDVLSHKLFFEWIKGGVENPYSNVESHQCTTSLCSSSDARFIFTGH</sequence>
<evidence type="ECO:0000313" key="2">
    <source>
        <dbReference type="EMBL" id="EEF47678.1"/>
    </source>
</evidence>
<protein>
    <recommendedName>
        <fullName evidence="1">Retrotransposon gag domain-containing protein</fullName>
    </recommendedName>
</protein>
<gene>
    <name evidence="2" type="ORF">RCOM_1466360</name>
</gene>
<feature type="domain" description="Retrotransposon gag" evidence="1">
    <location>
        <begin position="75"/>
        <end position="149"/>
    </location>
</feature>
<accession>B9RLF3</accession>
<dbReference type="InParanoid" id="B9RLF3"/>
<proteinExistence type="predicted"/>